<name>A0A822Y7R1_NELNU</name>
<dbReference type="AlphaFoldDB" id="A0A822Y7R1"/>
<keyword evidence="3" id="KW-1185">Reference proteome</keyword>
<dbReference type="Proteomes" id="UP000607653">
    <property type="component" value="Unassembled WGS sequence"/>
</dbReference>
<keyword evidence="1" id="KW-1133">Transmembrane helix</keyword>
<keyword evidence="1" id="KW-0812">Transmembrane</keyword>
<evidence type="ECO:0000256" key="1">
    <source>
        <dbReference type="SAM" id="Phobius"/>
    </source>
</evidence>
<accession>A0A822Y7R1</accession>
<gene>
    <name evidence="2" type="ORF">HUJ06_028724</name>
</gene>
<proteinExistence type="predicted"/>
<comment type="caution">
    <text evidence="2">The sequence shown here is derived from an EMBL/GenBank/DDBJ whole genome shotgun (WGS) entry which is preliminary data.</text>
</comment>
<protein>
    <submittedName>
        <fullName evidence="2">Uncharacterized protein</fullName>
    </submittedName>
</protein>
<reference evidence="2 3" key="1">
    <citation type="journal article" date="2020" name="Mol. Biol. Evol.">
        <title>Distinct Expression and Methylation Patterns for Genes with Different Fates following a Single Whole-Genome Duplication in Flowering Plants.</title>
        <authorList>
            <person name="Shi T."/>
            <person name="Rahmani R.S."/>
            <person name="Gugger P.F."/>
            <person name="Wang M."/>
            <person name="Li H."/>
            <person name="Zhang Y."/>
            <person name="Li Z."/>
            <person name="Wang Q."/>
            <person name="Van de Peer Y."/>
            <person name="Marchal K."/>
            <person name="Chen J."/>
        </authorList>
    </citation>
    <scope>NUCLEOTIDE SEQUENCE [LARGE SCALE GENOMIC DNA]</scope>
    <source>
        <tissue evidence="2">Leaf</tissue>
    </source>
</reference>
<sequence length="61" mass="7206">MLSFFLYKEKEWKRGKKNKGRPGPGPGFIRFNFFYFFVALYFRTVGFRAGKSVIQISSDQD</sequence>
<evidence type="ECO:0000313" key="2">
    <source>
        <dbReference type="EMBL" id="DAD27256.1"/>
    </source>
</evidence>
<feature type="transmembrane region" description="Helical" evidence="1">
    <location>
        <begin position="27"/>
        <end position="45"/>
    </location>
</feature>
<dbReference type="EMBL" id="DUZY01000002">
    <property type="protein sequence ID" value="DAD27256.1"/>
    <property type="molecule type" value="Genomic_DNA"/>
</dbReference>
<organism evidence="2 3">
    <name type="scientific">Nelumbo nucifera</name>
    <name type="common">Sacred lotus</name>
    <dbReference type="NCBI Taxonomy" id="4432"/>
    <lineage>
        <taxon>Eukaryota</taxon>
        <taxon>Viridiplantae</taxon>
        <taxon>Streptophyta</taxon>
        <taxon>Embryophyta</taxon>
        <taxon>Tracheophyta</taxon>
        <taxon>Spermatophyta</taxon>
        <taxon>Magnoliopsida</taxon>
        <taxon>Proteales</taxon>
        <taxon>Nelumbonaceae</taxon>
        <taxon>Nelumbo</taxon>
    </lineage>
</organism>
<evidence type="ECO:0000313" key="3">
    <source>
        <dbReference type="Proteomes" id="UP000607653"/>
    </source>
</evidence>
<keyword evidence="1" id="KW-0472">Membrane</keyword>